<sequence>MNRTTSQKRPWLAVLLAILATGLGHLYLRRWRRALGWLAASFVVTALFVDPTAADAFVTGNGGFADAVVVAPLFLVIGLSILDAYLLAHSQRVPSAVDPDTAESIPCPHCGKELDSDLEFCQWCTEPIDNSDRDRLEEGNDQ</sequence>
<evidence type="ECO:0000313" key="3">
    <source>
        <dbReference type="EMBL" id="RZH67860.1"/>
    </source>
</evidence>
<protein>
    <submittedName>
        <fullName evidence="3">Zinc ribbon domain-containing protein</fullName>
    </submittedName>
</protein>
<dbReference type="RefSeq" id="WP_130170576.1">
    <property type="nucleotide sequence ID" value="NZ_SHMR01000003.1"/>
</dbReference>
<name>A0A482XZ64_9EURY</name>
<evidence type="ECO:0000259" key="2">
    <source>
        <dbReference type="Pfam" id="PF24460"/>
    </source>
</evidence>
<feature type="transmembrane region" description="Helical" evidence="1">
    <location>
        <begin position="12"/>
        <end position="28"/>
    </location>
</feature>
<accession>A0A482XZ64</accession>
<feature type="transmembrane region" description="Helical" evidence="1">
    <location>
        <begin position="35"/>
        <end position="58"/>
    </location>
</feature>
<feature type="transmembrane region" description="Helical" evidence="1">
    <location>
        <begin position="64"/>
        <end position="86"/>
    </location>
</feature>
<evidence type="ECO:0000313" key="4">
    <source>
        <dbReference type="Proteomes" id="UP000292704"/>
    </source>
</evidence>
<dbReference type="Proteomes" id="UP000292704">
    <property type="component" value="Unassembled WGS sequence"/>
</dbReference>
<dbReference type="AlphaFoldDB" id="A0A482XZ64"/>
<gene>
    <name evidence="3" type="ORF">ELS17_10060</name>
</gene>
<organism evidence="3 4">
    <name type="scientific">Natrinema altunense</name>
    <dbReference type="NCBI Taxonomy" id="222984"/>
    <lineage>
        <taxon>Archaea</taxon>
        <taxon>Methanobacteriati</taxon>
        <taxon>Methanobacteriota</taxon>
        <taxon>Stenosarchaea group</taxon>
        <taxon>Halobacteria</taxon>
        <taxon>Halobacteriales</taxon>
        <taxon>Natrialbaceae</taxon>
        <taxon>Natrinema</taxon>
    </lineage>
</organism>
<keyword evidence="1" id="KW-0472">Membrane</keyword>
<keyword evidence="1" id="KW-1133">Transmembrane helix</keyword>
<reference evidence="3 4" key="1">
    <citation type="submission" date="2019-02" db="EMBL/GenBank/DDBJ databases">
        <title>Genome analysis provides insights into bioremediation potentialities and Haloocin production by Natrinema altunense strain 4.1R isolated from Chott Douz in Tunisian desert.</title>
        <authorList>
            <person name="Najjari A."/>
            <person name="Youssef N."/>
            <person name="Ben Dhia O."/>
            <person name="Ferjani R."/>
            <person name="El Hidri D."/>
            <person name="Ouzari H.I."/>
            <person name="Cherif A."/>
        </authorList>
    </citation>
    <scope>NUCLEOTIDE SEQUENCE [LARGE SCALE GENOMIC DNA]</scope>
    <source>
        <strain evidence="3 4">4.1R</strain>
    </source>
</reference>
<dbReference type="Pfam" id="PF24460">
    <property type="entry name" value="DUF7575"/>
    <property type="match status" value="1"/>
</dbReference>
<proteinExistence type="predicted"/>
<dbReference type="InterPro" id="IPR055997">
    <property type="entry name" value="DUF7575"/>
</dbReference>
<dbReference type="EMBL" id="SHMR01000003">
    <property type="protein sequence ID" value="RZH67860.1"/>
    <property type="molecule type" value="Genomic_DNA"/>
</dbReference>
<evidence type="ECO:0000256" key="1">
    <source>
        <dbReference type="SAM" id="Phobius"/>
    </source>
</evidence>
<feature type="domain" description="DUF7575" evidence="2">
    <location>
        <begin position="103"/>
        <end position="129"/>
    </location>
</feature>
<dbReference type="OrthoDB" id="204947at2157"/>
<keyword evidence="1" id="KW-0812">Transmembrane</keyword>
<comment type="caution">
    <text evidence="3">The sequence shown here is derived from an EMBL/GenBank/DDBJ whole genome shotgun (WGS) entry which is preliminary data.</text>
</comment>